<evidence type="ECO:0000313" key="2">
    <source>
        <dbReference type="Proteomes" id="UP000281708"/>
    </source>
</evidence>
<dbReference type="EMBL" id="RDBE01000010">
    <property type="protein sequence ID" value="RLV47904.1"/>
    <property type="molecule type" value="Genomic_DNA"/>
</dbReference>
<sequence>MYVPRFNAWEDAEEVRALVASVGSTELVTVGPDGYPLATLLPVVWDGDRLLMHMARANQHWRAIAPGTPALAVVAGEQAYVSPGWYASKTEHGRVVPTWNYSAVHLSGRVTVHDDPAWLREAVTVLTRAHEEPRAQPWHVTDAPATYVDKQLRAIVGVELVVERVEAKQKLSQNRSEADRAGVVAGLRGEGGSREVAVAQQMAQQLAEQQPAD</sequence>
<dbReference type="OrthoDB" id="9794948at2"/>
<dbReference type="PANTHER" id="PTHR35802:SF1">
    <property type="entry name" value="PROTEASE SYNTHASE AND SPORULATION PROTEIN PAI 2"/>
    <property type="match status" value="1"/>
</dbReference>
<reference evidence="1 2" key="1">
    <citation type="submission" date="2018-10" db="EMBL/GenBank/DDBJ databases">
        <title>Marmoricola sp. 4Q3S-7 whole genome shotgun sequence.</title>
        <authorList>
            <person name="Li F."/>
        </authorList>
    </citation>
    <scope>NUCLEOTIDE SEQUENCE [LARGE SCALE GENOMIC DNA]</scope>
    <source>
        <strain evidence="1 2">4Q3S-7</strain>
    </source>
</reference>
<accession>A0A3L8NY97</accession>
<dbReference type="PIRSF" id="PIRSF010372">
    <property type="entry name" value="PaiB"/>
    <property type="match status" value="1"/>
</dbReference>
<dbReference type="Gene3D" id="2.30.110.10">
    <property type="entry name" value="Electron Transport, Fmn-binding Protein, Chain A"/>
    <property type="match status" value="1"/>
</dbReference>
<proteinExistence type="predicted"/>
<evidence type="ECO:0000313" key="1">
    <source>
        <dbReference type="EMBL" id="RLV47904.1"/>
    </source>
</evidence>
<gene>
    <name evidence="1" type="ORF">D9V37_17485</name>
</gene>
<protein>
    <submittedName>
        <fullName evidence="1">FMN-binding negative transcriptional regulator</fullName>
    </submittedName>
</protein>
<dbReference type="Proteomes" id="UP000281708">
    <property type="component" value="Unassembled WGS sequence"/>
</dbReference>
<dbReference type="Pfam" id="PF04299">
    <property type="entry name" value="FMN_bind_2"/>
    <property type="match status" value="1"/>
</dbReference>
<dbReference type="RefSeq" id="WP_121807410.1">
    <property type="nucleotide sequence ID" value="NZ_RDBE01000010.1"/>
</dbReference>
<dbReference type="InterPro" id="IPR012349">
    <property type="entry name" value="Split_barrel_FMN-bd"/>
</dbReference>
<name>A0A3L8NY97_9ACTN</name>
<organism evidence="1 2">
    <name type="scientific">Nocardioides mangrovicus</name>
    <dbReference type="NCBI Taxonomy" id="2478913"/>
    <lineage>
        <taxon>Bacteria</taxon>
        <taxon>Bacillati</taxon>
        <taxon>Actinomycetota</taxon>
        <taxon>Actinomycetes</taxon>
        <taxon>Propionibacteriales</taxon>
        <taxon>Nocardioidaceae</taxon>
        <taxon>Nocardioides</taxon>
    </lineage>
</organism>
<keyword evidence="2" id="KW-1185">Reference proteome</keyword>
<dbReference type="InterPro" id="IPR007396">
    <property type="entry name" value="TR_PAI2-type"/>
</dbReference>
<dbReference type="AlphaFoldDB" id="A0A3L8NY97"/>
<dbReference type="PANTHER" id="PTHR35802">
    <property type="entry name" value="PROTEASE SYNTHASE AND SPORULATION PROTEIN PAI 2"/>
    <property type="match status" value="1"/>
</dbReference>
<dbReference type="SUPFAM" id="SSF50475">
    <property type="entry name" value="FMN-binding split barrel"/>
    <property type="match status" value="1"/>
</dbReference>
<comment type="caution">
    <text evidence="1">The sequence shown here is derived from an EMBL/GenBank/DDBJ whole genome shotgun (WGS) entry which is preliminary data.</text>
</comment>